<evidence type="ECO:0000313" key="2">
    <source>
        <dbReference type="Proteomes" id="UP000293369"/>
    </source>
</evidence>
<dbReference type="RefSeq" id="WP_130138052.1">
    <property type="nucleotide sequence ID" value="NZ_SGFE01000005.1"/>
</dbReference>
<dbReference type="AlphaFoldDB" id="A0A4Q7D2I6"/>
<organism evidence="1 2">
    <name type="scientific">Pseudomonas orientalis</name>
    <dbReference type="NCBI Taxonomy" id="76758"/>
    <lineage>
        <taxon>Bacteria</taxon>
        <taxon>Pseudomonadati</taxon>
        <taxon>Pseudomonadota</taxon>
        <taxon>Gammaproteobacteria</taxon>
        <taxon>Pseudomonadales</taxon>
        <taxon>Pseudomonadaceae</taxon>
        <taxon>Pseudomonas</taxon>
    </lineage>
</organism>
<reference evidence="1 2" key="1">
    <citation type="submission" date="2019-02" db="EMBL/GenBank/DDBJ databases">
        <title>Pseudomonas spp from wheat grain.</title>
        <authorList>
            <person name="Cho G.-S."/>
            <person name="Franz C.M.A.P."/>
        </authorList>
    </citation>
    <scope>NUCLEOTIDE SEQUENCE [LARGE SCALE GENOMIC DNA]</scope>
    <source>
        <strain evidence="1 2">133NRW</strain>
    </source>
</reference>
<gene>
    <name evidence="1" type="ORF">EUX57_03720</name>
</gene>
<dbReference type="Proteomes" id="UP000293369">
    <property type="component" value="Unassembled WGS sequence"/>
</dbReference>
<name>A0A4Q7D2I6_9PSED</name>
<comment type="caution">
    <text evidence="1">The sequence shown here is derived from an EMBL/GenBank/DDBJ whole genome shotgun (WGS) entry which is preliminary data.</text>
</comment>
<protein>
    <submittedName>
        <fullName evidence="1">Uncharacterized protein</fullName>
    </submittedName>
</protein>
<dbReference type="EMBL" id="SGFE01000005">
    <property type="protein sequence ID" value="RZI33114.1"/>
    <property type="molecule type" value="Genomic_DNA"/>
</dbReference>
<evidence type="ECO:0000313" key="1">
    <source>
        <dbReference type="EMBL" id="RZI33114.1"/>
    </source>
</evidence>
<sequence length="107" mass="12069">MLKEELRHTHFPYCIAKQEDGTYVVTNRNYKPIGFLTGNWVDYSDSPIGVKIKGLTAKVAAKLDHQGRENLDNIYLYGDGCTPTSDKKSMDAYLSRLAILMKLKIGN</sequence>
<accession>A0A4Q7D2I6</accession>
<proteinExistence type="predicted"/>